<evidence type="ECO:0000313" key="1">
    <source>
        <dbReference type="EMBL" id="WWD07180.1"/>
    </source>
</evidence>
<organism evidence="1 2">
    <name type="scientific">Kwoniella europaea PYCC6329</name>
    <dbReference type="NCBI Taxonomy" id="1423913"/>
    <lineage>
        <taxon>Eukaryota</taxon>
        <taxon>Fungi</taxon>
        <taxon>Dikarya</taxon>
        <taxon>Basidiomycota</taxon>
        <taxon>Agaricomycotina</taxon>
        <taxon>Tremellomycetes</taxon>
        <taxon>Tremellales</taxon>
        <taxon>Cryptococcaceae</taxon>
        <taxon>Kwoniella</taxon>
    </lineage>
</organism>
<protein>
    <recommendedName>
        <fullName evidence="3">Ricin B lectin domain-containing protein</fullName>
    </recommendedName>
</protein>
<gene>
    <name evidence="1" type="ORF">V865_005277</name>
</gene>
<dbReference type="EMBL" id="CP144089">
    <property type="protein sequence ID" value="WWD07180.1"/>
    <property type="molecule type" value="Genomic_DNA"/>
</dbReference>
<dbReference type="GeneID" id="91104078"/>
<reference evidence="1 2" key="1">
    <citation type="submission" date="2024-01" db="EMBL/GenBank/DDBJ databases">
        <title>Comparative genomics of Cryptococcus and Kwoniella reveals pathogenesis evolution and contrasting modes of karyotype evolution via chromosome fusion or intercentromeric recombination.</title>
        <authorList>
            <person name="Coelho M.A."/>
            <person name="David-Palma M."/>
            <person name="Shea T."/>
            <person name="Bowers K."/>
            <person name="McGinley-Smith S."/>
            <person name="Mohammad A.W."/>
            <person name="Gnirke A."/>
            <person name="Yurkov A.M."/>
            <person name="Nowrousian M."/>
            <person name="Sun S."/>
            <person name="Cuomo C.A."/>
            <person name="Heitman J."/>
        </authorList>
    </citation>
    <scope>NUCLEOTIDE SEQUENCE [LARGE SCALE GENOMIC DNA]</scope>
    <source>
        <strain evidence="1 2">PYCC6329</strain>
    </source>
</reference>
<evidence type="ECO:0008006" key="3">
    <source>
        <dbReference type="Google" id="ProtNLM"/>
    </source>
</evidence>
<evidence type="ECO:0000313" key="2">
    <source>
        <dbReference type="Proteomes" id="UP001358614"/>
    </source>
</evidence>
<dbReference type="RefSeq" id="XP_066085147.1">
    <property type="nucleotide sequence ID" value="XM_066229050.1"/>
</dbReference>
<name>A0AAX4KNJ7_9TREE</name>
<proteinExistence type="predicted"/>
<dbReference type="AlphaFoldDB" id="A0AAX4KNJ7"/>
<keyword evidence="2" id="KW-1185">Reference proteome</keyword>
<dbReference type="Proteomes" id="UP001358614">
    <property type="component" value="Chromosome 1"/>
</dbReference>
<accession>A0AAX4KNJ7</accession>
<sequence>MSSSPSTSANSGYCLSDTKPNGPFTIIGPSGRYYLTENDEVFSHYDTSLLIPSSQNATPAPDATASAGVDRTEKRVIRARSDDLPELWYVHDRDDQMYKMGFNVSVQTSRANGGAIYGCRVHGQSSVDRFDQVRLEREEWINEMMNNGNLSAKSEEKSMISHILKSNPEIKDDTKAERDMITTMRSKLGLMWDYAIMPEITSKDYYLLQDSQDQHPMNGTVKHHYTAQSINGAVINKSDHKYESTFIEDPNGNLNITTHLNFDSNPSVTGDLKIKNQALKDDISNSKGRDEWITKVYNRGNLDTDNDADTGTDRYVSVDKQINLLVDNTDDPRFRDHLIKRSKSALGHLHDLKYYQARQ</sequence>
<dbReference type="KEGG" id="ker:91104078"/>